<gene>
    <name evidence="5" type="ORF">AQJ46_03370</name>
</gene>
<comment type="caution">
    <text evidence="5">The sequence shown here is derived from an EMBL/GenBank/DDBJ whole genome shotgun (WGS) entry which is preliminary data.</text>
</comment>
<name>A0A101SI18_9ACTN</name>
<dbReference type="Gene3D" id="3.40.228.10">
    <property type="entry name" value="Dimethylsulfoxide Reductase, domain 2"/>
    <property type="match status" value="1"/>
</dbReference>
<dbReference type="PANTHER" id="PTHR43105:SF10">
    <property type="entry name" value="NADH-QUINONE OXIDOREDUCTASE SUBUNIT G"/>
    <property type="match status" value="1"/>
</dbReference>
<dbReference type="InterPro" id="IPR006656">
    <property type="entry name" value="Mopterin_OxRdtase"/>
</dbReference>
<protein>
    <recommendedName>
        <fullName evidence="4">Molybdopterin oxidoreductase domain-containing protein</fullName>
    </recommendedName>
</protein>
<dbReference type="EMBL" id="LMWU01000001">
    <property type="protein sequence ID" value="KUN74585.1"/>
    <property type="molecule type" value="Genomic_DNA"/>
</dbReference>
<dbReference type="PANTHER" id="PTHR43105">
    <property type="entry name" value="RESPIRATORY NITRATE REDUCTASE"/>
    <property type="match status" value="1"/>
</dbReference>
<proteinExistence type="predicted"/>
<evidence type="ECO:0000256" key="3">
    <source>
        <dbReference type="ARBA" id="ARBA00023014"/>
    </source>
</evidence>
<accession>A0A101SI18</accession>
<dbReference type="InterPro" id="IPR050123">
    <property type="entry name" value="Prok_molybdopt-oxidoreductase"/>
</dbReference>
<feature type="domain" description="Molybdopterin oxidoreductase" evidence="4">
    <location>
        <begin position="42"/>
        <end position="125"/>
    </location>
</feature>
<dbReference type="AlphaFoldDB" id="A0A101SI18"/>
<dbReference type="STRING" id="58343.AQJ46_03370"/>
<evidence type="ECO:0000256" key="1">
    <source>
        <dbReference type="ARBA" id="ARBA00022723"/>
    </source>
</evidence>
<keyword evidence="2" id="KW-0408">Iron</keyword>
<dbReference type="SUPFAM" id="SSF53706">
    <property type="entry name" value="Formate dehydrogenase/DMSO reductase, domains 1-3"/>
    <property type="match status" value="1"/>
</dbReference>
<keyword evidence="1" id="KW-0479">Metal-binding</keyword>
<dbReference type="GO" id="GO:0051536">
    <property type="term" value="F:iron-sulfur cluster binding"/>
    <property type="evidence" value="ECO:0007669"/>
    <property type="project" value="UniProtKB-KW"/>
</dbReference>
<sequence length="170" mass="18703">MDIAVVDGRMAGVRGRAADRVSRGRLGPKDLFGWQANASSDRLTRPLVRRDGHLVATDWATAMELVAGRTRELLDERGPGSIGFYTSGQLFLEEYYTLAVLARAGIGTNHLDGNTRLCTATAAEALKESFGCDGQRCSRRPPRRPGTNGCWSWRRRVIRRRCGRCAGPTP</sequence>
<evidence type="ECO:0000259" key="4">
    <source>
        <dbReference type="Pfam" id="PF00384"/>
    </source>
</evidence>
<evidence type="ECO:0000313" key="6">
    <source>
        <dbReference type="Proteomes" id="UP000053669"/>
    </source>
</evidence>
<dbReference type="Gene3D" id="3.40.50.740">
    <property type="match status" value="1"/>
</dbReference>
<dbReference type="Pfam" id="PF00384">
    <property type="entry name" value="Molybdopterin"/>
    <property type="match status" value="1"/>
</dbReference>
<evidence type="ECO:0000256" key="2">
    <source>
        <dbReference type="ARBA" id="ARBA00023004"/>
    </source>
</evidence>
<dbReference type="GO" id="GO:0046872">
    <property type="term" value="F:metal ion binding"/>
    <property type="evidence" value="ECO:0007669"/>
    <property type="project" value="UniProtKB-KW"/>
</dbReference>
<keyword evidence="3" id="KW-0411">Iron-sulfur</keyword>
<dbReference type="Proteomes" id="UP000053669">
    <property type="component" value="Unassembled WGS sequence"/>
</dbReference>
<organism evidence="5 6">
    <name type="scientific">Streptomyces canus</name>
    <dbReference type="NCBI Taxonomy" id="58343"/>
    <lineage>
        <taxon>Bacteria</taxon>
        <taxon>Bacillati</taxon>
        <taxon>Actinomycetota</taxon>
        <taxon>Actinomycetes</taxon>
        <taxon>Kitasatosporales</taxon>
        <taxon>Streptomycetaceae</taxon>
        <taxon>Streptomyces</taxon>
        <taxon>Streptomyces aurantiacus group</taxon>
    </lineage>
</organism>
<evidence type="ECO:0000313" key="5">
    <source>
        <dbReference type="EMBL" id="KUN74585.1"/>
    </source>
</evidence>
<dbReference type="GO" id="GO:0016491">
    <property type="term" value="F:oxidoreductase activity"/>
    <property type="evidence" value="ECO:0007669"/>
    <property type="project" value="InterPro"/>
</dbReference>
<reference evidence="5 6" key="1">
    <citation type="submission" date="2015-10" db="EMBL/GenBank/DDBJ databases">
        <title>Draft genome sequence of Streptomyces canus DSM 40017, type strain for the species Streptomyces canus.</title>
        <authorList>
            <person name="Ruckert C."/>
            <person name="Winkler A."/>
            <person name="Kalinowski J."/>
            <person name="Kampfer P."/>
            <person name="Glaeser S."/>
        </authorList>
    </citation>
    <scope>NUCLEOTIDE SEQUENCE [LARGE SCALE GENOMIC DNA]</scope>
    <source>
        <strain evidence="5 6">DSM 40017</strain>
    </source>
</reference>